<feature type="transmembrane region" description="Helical" evidence="12">
    <location>
        <begin position="20"/>
        <end position="40"/>
    </location>
</feature>
<keyword evidence="6 16" id="KW-0808">Transferase</keyword>
<dbReference type="SUPFAM" id="SSF158472">
    <property type="entry name" value="HAMP domain-like"/>
    <property type="match status" value="1"/>
</dbReference>
<evidence type="ECO:0000256" key="6">
    <source>
        <dbReference type="ARBA" id="ARBA00022679"/>
    </source>
</evidence>
<keyword evidence="8 16" id="KW-0418">Kinase</keyword>
<dbReference type="Gene3D" id="3.30.565.10">
    <property type="entry name" value="Histidine kinase-like ATPase, C-terminal domain"/>
    <property type="match status" value="1"/>
</dbReference>
<dbReference type="InterPro" id="IPR004358">
    <property type="entry name" value="Sig_transdc_His_kin-like_C"/>
</dbReference>
<dbReference type="InterPro" id="IPR049814">
    <property type="entry name" value="Resp_reg_WalK"/>
</dbReference>
<keyword evidence="12" id="KW-1133">Transmembrane helix</keyword>
<dbReference type="SMART" id="SM00091">
    <property type="entry name" value="PAS"/>
    <property type="match status" value="1"/>
</dbReference>
<dbReference type="InterPro" id="IPR013767">
    <property type="entry name" value="PAS_fold"/>
</dbReference>
<dbReference type="PROSITE" id="PS50885">
    <property type="entry name" value="HAMP"/>
    <property type="match status" value="1"/>
</dbReference>
<keyword evidence="7" id="KW-0547">Nucleotide-binding</keyword>
<proteinExistence type="predicted"/>
<keyword evidence="5" id="KW-0597">Phosphoprotein</keyword>
<keyword evidence="10" id="KW-0902">Two-component regulatory system</keyword>
<dbReference type="SMART" id="SM00387">
    <property type="entry name" value="HATPase_c"/>
    <property type="match status" value="1"/>
</dbReference>
<evidence type="ECO:0000256" key="12">
    <source>
        <dbReference type="SAM" id="Phobius"/>
    </source>
</evidence>
<keyword evidence="4" id="KW-1003">Cell membrane</keyword>
<evidence type="ECO:0000259" key="13">
    <source>
        <dbReference type="PROSITE" id="PS50109"/>
    </source>
</evidence>
<comment type="caution">
    <text evidence="16">The sequence shown here is derived from an EMBL/GenBank/DDBJ whole genome shotgun (WGS) entry which is preliminary data.</text>
</comment>
<accession>A0ABW4RFA0</accession>
<dbReference type="Pfam" id="PF00989">
    <property type="entry name" value="PAS"/>
    <property type="match status" value="1"/>
</dbReference>
<evidence type="ECO:0000259" key="15">
    <source>
        <dbReference type="PROSITE" id="PS50885"/>
    </source>
</evidence>
<dbReference type="InterPro" id="IPR050351">
    <property type="entry name" value="BphY/WalK/GraS-like"/>
</dbReference>
<comment type="catalytic activity">
    <reaction evidence="1">
        <text>ATP + protein L-histidine = ADP + protein N-phospho-L-histidine.</text>
        <dbReference type="EC" id="2.7.13.3"/>
    </reaction>
</comment>
<dbReference type="Gene3D" id="3.30.450.20">
    <property type="entry name" value="PAS domain"/>
    <property type="match status" value="2"/>
</dbReference>
<dbReference type="GO" id="GO:0004673">
    <property type="term" value="F:protein histidine kinase activity"/>
    <property type="evidence" value="ECO:0007669"/>
    <property type="project" value="UniProtKB-EC"/>
</dbReference>
<dbReference type="InterPro" id="IPR036890">
    <property type="entry name" value="HATPase_C_sf"/>
</dbReference>
<dbReference type="NCBIfam" id="NF033092">
    <property type="entry name" value="HK_WalK"/>
    <property type="match status" value="1"/>
</dbReference>
<dbReference type="PANTHER" id="PTHR45453">
    <property type="entry name" value="PHOSPHATE REGULON SENSOR PROTEIN PHOR"/>
    <property type="match status" value="1"/>
</dbReference>
<dbReference type="SUPFAM" id="SSF55785">
    <property type="entry name" value="PYP-like sensor domain (PAS domain)"/>
    <property type="match status" value="1"/>
</dbReference>
<dbReference type="Pfam" id="PF23846">
    <property type="entry name" value="Cache_WalK"/>
    <property type="match status" value="1"/>
</dbReference>
<sequence>MKRKLRLLPGFSRTIQARLIIIYVLLILIAMQLIGVYFVSAMKNSLTSNFTQDLQERAQLLSVLAADKWSGSGENFSSSVNDLKLMVDNLYNMSGTQIQEIQVLDVSGRILISSLKSDSGTEARRNTQTVVSRALQGISDNEEYIIDDTGERKRVVAEPIISGNRTVGAVYIVASMAELYDTMKRINGIFLSGILIALGMTAVLGVILAHTITQPIKEMTRRAKQVAEGEFDHHMTVYSNDEIGQLSEAFNYMTSRLRDALAQNEEEKEKLASILKNMSDGVIATDEHGCIILVNRVAAAMLGDMESHLSGKELIGLLPLSEQDQAKLQNGMLRQTIVHLGSHEDGSNSVVRVTFSPVHRRKESSHAGVIAVLQDVTDQEKLEAARREFVANVSHELRTPLTTIKSYTEALEDGALDERALAERFIGVIRNETQRMIRLVSDLLHLSRLDSSEATLRKQRTDVLELLEDTADRFYVQMKQKHIECTIDLQPGVGSVWIDRDQIDQVLDNLVSNALKYTIEGGSITLGAHSAVDEDLLAIRIQDTGIGIPKQDLHRIFERFYRVDKARSRNMGGTGLGLSIAQEIVLAHNGTIELDSELDQGTTVTVWLPLHEEGSVEA</sequence>
<dbReference type="Pfam" id="PF00672">
    <property type="entry name" value="HAMP"/>
    <property type="match status" value="1"/>
</dbReference>
<reference evidence="17" key="1">
    <citation type="journal article" date="2019" name="Int. J. Syst. Evol. Microbiol.">
        <title>The Global Catalogue of Microorganisms (GCM) 10K type strain sequencing project: providing services to taxonomists for standard genome sequencing and annotation.</title>
        <authorList>
            <consortium name="The Broad Institute Genomics Platform"/>
            <consortium name="The Broad Institute Genome Sequencing Center for Infectious Disease"/>
            <person name="Wu L."/>
            <person name="Ma J."/>
        </authorList>
    </citation>
    <scope>NUCLEOTIDE SEQUENCE [LARGE SCALE GENOMIC DNA]</scope>
    <source>
        <strain evidence="17">CCUG 54950</strain>
    </source>
</reference>
<comment type="subcellular location">
    <subcellularLocation>
        <location evidence="2">Cell membrane</location>
        <topology evidence="2">Multi-pass membrane protein</topology>
    </subcellularLocation>
</comment>
<dbReference type="CDD" id="cd00082">
    <property type="entry name" value="HisKA"/>
    <property type="match status" value="1"/>
</dbReference>
<dbReference type="Gene3D" id="1.10.8.500">
    <property type="entry name" value="HAMP domain in histidine kinase"/>
    <property type="match status" value="1"/>
</dbReference>
<keyword evidence="17" id="KW-1185">Reference proteome</keyword>
<evidence type="ECO:0000256" key="1">
    <source>
        <dbReference type="ARBA" id="ARBA00000085"/>
    </source>
</evidence>
<dbReference type="CDD" id="cd06225">
    <property type="entry name" value="HAMP"/>
    <property type="match status" value="1"/>
</dbReference>
<evidence type="ECO:0000259" key="14">
    <source>
        <dbReference type="PROSITE" id="PS50112"/>
    </source>
</evidence>
<feature type="domain" description="Histidine kinase" evidence="13">
    <location>
        <begin position="392"/>
        <end position="612"/>
    </location>
</feature>
<dbReference type="EMBL" id="JBHUEH010000010">
    <property type="protein sequence ID" value="MFD1884964.1"/>
    <property type="molecule type" value="Genomic_DNA"/>
</dbReference>
<dbReference type="Proteomes" id="UP001597233">
    <property type="component" value="Unassembled WGS sequence"/>
</dbReference>
<dbReference type="InterPro" id="IPR003661">
    <property type="entry name" value="HisK_dim/P_dom"/>
</dbReference>
<feature type="domain" description="PAS" evidence="14">
    <location>
        <begin position="267"/>
        <end position="315"/>
    </location>
</feature>
<dbReference type="PRINTS" id="PR00344">
    <property type="entry name" value="BCTRLSENSOR"/>
</dbReference>
<dbReference type="Pfam" id="PF02518">
    <property type="entry name" value="HATPase_c"/>
    <property type="match status" value="1"/>
</dbReference>
<dbReference type="PROSITE" id="PS50109">
    <property type="entry name" value="HIS_KIN"/>
    <property type="match status" value="1"/>
</dbReference>
<dbReference type="SMART" id="SM00304">
    <property type="entry name" value="HAMP"/>
    <property type="match status" value="1"/>
</dbReference>
<dbReference type="CDD" id="cd00130">
    <property type="entry name" value="PAS"/>
    <property type="match status" value="1"/>
</dbReference>
<dbReference type="SUPFAM" id="SSF55874">
    <property type="entry name" value="ATPase domain of HSP90 chaperone/DNA topoisomerase II/histidine kinase"/>
    <property type="match status" value="1"/>
</dbReference>
<dbReference type="PROSITE" id="PS50112">
    <property type="entry name" value="PAS"/>
    <property type="match status" value="1"/>
</dbReference>
<dbReference type="InterPro" id="IPR000014">
    <property type="entry name" value="PAS"/>
</dbReference>
<dbReference type="InterPro" id="IPR003594">
    <property type="entry name" value="HATPase_dom"/>
</dbReference>
<name>A0ABW4RFA0_9BACL</name>
<dbReference type="InterPro" id="IPR003660">
    <property type="entry name" value="HAMP_dom"/>
</dbReference>
<dbReference type="NCBIfam" id="TIGR00229">
    <property type="entry name" value="sensory_box"/>
    <property type="match status" value="1"/>
</dbReference>
<evidence type="ECO:0000256" key="7">
    <source>
        <dbReference type="ARBA" id="ARBA00022741"/>
    </source>
</evidence>
<evidence type="ECO:0000256" key="9">
    <source>
        <dbReference type="ARBA" id="ARBA00022840"/>
    </source>
</evidence>
<evidence type="ECO:0000313" key="16">
    <source>
        <dbReference type="EMBL" id="MFD1884964.1"/>
    </source>
</evidence>
<dbReference type="InterPro" id="IPR005467">
    <property type="entry name" value="His_kinase_dom"/>
</dbReference>
<feature type="domain" description="HAMP" evidence="15">
    <location>
        <begin position="210"/>
        <end position="262"/>
    </location>
</feature>
<dbReference type="RefSeq" id="WP_371834033.1">
    <property type="nucleotide sequence ID" value="NZ_JBCGUH010000003.1"/>
</dbReference>
<evidence type="ECO:0000256" key="11">
    <source>
        <dbReference type="ARBA" id="ARBA00023136"/>
    </source>
</evidence>
<dbReference type="CDD" id="cd00075">
    <property type="entry name" value="HATPase"/>
    <property type="match status" value="1"/>
</dbReference>
<keyword evidence="11 12" id="KW-0472">Membrane</keyword>
<dbReference type="EC" id="2.7.13.3" evidence="3"/>
<dbReference type="Gene3D" id="1.10.287.130">
    <property type="match status" value="1"/>
</dbReference>
<evidence type="ECO:0000256" key="8">
    <source>
        <dbReference type="ARBA" id="ARBA00022777"/>
    </source>
</evidence>
<keyword evidence="9" id="KW-0067">ATP-binding</keyword>
<dbReference type="SMART" id="SM00388">
    <property type="entry name" value="HisKA"/>
    <property type="match status" value="1"/>
</dbReference>
<dbReference type="InterPro" id="IPR035965">
    <property type="entry name" value="PAS-like_dom_sf"/>
</dbReference>
<evidence type="ECO:0000256" key="10">
    <source>
        <dbReference type="ARBA" id="ARBA00023012"/>
    </source>
</evidence>
<gene>
    <name evidence="16" type="primary">walK</name>
    <name evidence="16" type="ORF">ACFSC9_05440</name>
</gene>
<evidence type="ECO:0000313" key="17">
    <source>
        <dbReference type="Proteomes" id="UP001597233"/>
    </source>
</evidence>
<feature type="transmembrane region" description="Helical" evidence="12">
    <location>
        <begin position="189"/>
        <end position="212"/>
    </location>
</feature>
<evidence type="ECO:0000256" key="4">
    <source>
        <dbReference type="ARBA" id="ARBA00022475"/>
    </source>
</evidence>
<dbReference type="InterPro" id="IPR036097">
    <property type="entry name" value="HisK_dim/P_sf"/>
</dbReference>
<dbReference type="PANTHER" id="PTHR45453:SF1">
    <property type="entry name" value="PHOSPHATE REGULON SENSOR PROTEIN PHOR"/>
    <property type="match status" value="1"/>
</dbReference>
<evidence type="ECO:0000256" key="5">
    <source>
        <dbReference type="ARBA" id="ARBA00022553"/>
    </source>
</evidence>
<evidence type="ECO:0000256" key="2">
    <source>
        <dbReference type="ARBA" id="ARBA00004651"/>
    </source>
</evidence>
<protein>
    <recommendedName>
        <fullName evidence="3">histidine kinase</fullName>
        <ecNumber evidence="3">2.7.13.3</ecNumber>
    </recommendedName>
</protein>
<dbReference type="SUPFAM" id="SSF47384">
    <property type="entry name" value="Homodimeric domain of signal transducing histidine kinase"/>
    <property type="match status" value="1"/>
</dbReference>
<organism evidence="16 17">
    <name type="scientific">Paenibacillus wenxiniae</name>
    <dbReference type="NCBI Taxonomy" id="1636843"/>
    <lineage>
        <taxon>Bacteria</taxon>
        <taxon>Bacillati</taxon>
        <taxon>Bacillota</taxon>
        <taxon>Bacilli</taxon>
        <taxon>Bacillales</taxon>
        <taxon>Paenibacillaceae</taxon>
        <taxon>Paenibacillus</taxon>
    </lineage>
</organism>
<dbReference type="Pfam" id="PF00512">
    <property type="entry name" value="HisKA"/>
    <property type="match status" value="1"/>
</dbReference>
<dbReference type="InterPro" id="IPR057640">
    <property type="entry name" value="Cache_WalK"/>
</dbReference>
<keyword evidence="12" id="KW-0812">Transmembrane</keyword>
<evidence type="ECO:0000256" key="3">
    <source>
        <dbReference type="ARBA" id="ARBA00012438"/>
    </source>
</evidence>